<name>A0A6G4WJ37_9HYPH</name>
<comment type="caution">
    <text evidence="1">The sequence shown here is derived from an EMBL/GenBank/DDBJ whole genome shotgun (WGS) entry which is preliminary data.</text>
</comment>
<accession>A0A6G4WJ37</accession>
<dbReference type="AlphaFoldDB" id="A0A6G4WJ37"/>
<evidence type="ECO:0000313" key="1">
    <source>
        <dbReference type="EMBL" id="NGO54619.1"/>
    </source>
</evidence>
<proteinExistence type="predicted"/>
<dbReference type="Proteomes" id="UP001642900">
    <property type="component" value="Unassembled WGS sequence"/>
</dbReference>
<evidence type="ECO:0000313" key="2">
    <source>
        <dbReference type="Proteomes" id="UP001642900"/>
    </source>
</evidence>
<dbReference type="EMBL" id="JAAKZF010000058">
    <property type="protein sequence ID" value="NGO54619.1"/>
    <property type="molecule type" value="Genomic_DNA"/>
</dbReference>
<organism evidence="1 2">
    <name type="scientific">Allomesorhizobium camelthorni</name>
    <dbReference type="NCBI Taxonomy" id="475069"/>
    <lineage>
        <taxon>Bacteria</taxon>
        <taxon>Pseudomonadati</taxon>
        <taxon>Pseudomonadota</taxon>
        <taxon>Alphaproteobacteria</taxon>
        <taxon>Hyphomicrobiales</taxon>
        <taxon>Phyllobacteriaceae</taxon>
        <taxon>Allomesorhizobium</taxon>
    </lineage>
</organism>
<gene>
    <name evidence="1" type="ORF">G6N73_26425</name>
</gene>
<sequence length="87" mass="9340">MSDAILSQQKMPRLVVVMAFDPDDDGVLQVVFGPAEQQSEERAIRTAKALAPKHAGVIAWSREANPALGEYGEPSTLFVSGDVPAME</sequence>
<keyword evidence="2" id="KW-1185">Reference proteome</keyword>
<dbReference type="RefSeq" id="WP_165032955.1">
    <property type="nucleotide sequence ID" value="NZ_JAAKZF010000058.1"/>
</dbReference>
<reference evidence="1 2" key="1">
    <citation type="submission" date="2020-02" db="EMBL/GenBank/DDBJ databases">
        <title>Genome sequence of strain CCNWXJ40-4.</title>
        <authorList>
            <person name="Gao J."/>
            <person name="Sun J."/>
        </authorList>
    </citation>
    <scope>NUCLEOTIDE SEQUENCE [LARGE SCALE GENOMIC DNA]</scope>
    <source>
        <strain evidence="1 2">CCNWXJ 40-4</strain>
    </source>
</reference>
<protein>
    <submittedName>
        <fullName evidence="1">Uncharacterized protein</fullName>
    </submittedName>
</protein>